<comment type="caution">
    <text evidence="2">The sequence shown here is derived from an EMBL/GenBank/DDBJ whole genome shotgun (WGS) entry which is preliminary data.</text>
</comment>
<sequence length="191" mass="22180">MTNLLPLLFQKRHVLPTGRMPIRIAPGPQTEAFKVAVTSEDGFGVCMFDQSEHNHQFFHIGTRVTVEDFDTSKKDGALIVTVYGHESFRIKSLEQNDNGVFFGEYHTLPQWSEIKARNNQQLLADKLRIMFDKYPELDNLHRTKEFHNLSWLCQRWLEILPVPASEKQLLLNTPNCLDTCDYLMSMMLESH</sequence>
<protein>
    <submittedName>
        <fullName evidence="2">Lon protease</fullName>
    </submittedName>
</protein>
<dbReference type="OrthoDB" id="8558970at2"/>
<evidence type="ECO:0000313" key="3">
    <source>
        <dbReference type="Proteomes" id="UP000240987"/>
    </source>
</evidence>
<reference evidence="2 3" key="1">
    <citation type="submission" date="2018-01" db="EMBL/GenBank/DDBJ databases">
        <title>Whole genome sequencing of Histamine producing bacteria.</title>
        <authorList>
            <person name="Butler K."/>
        </authorList>
    </citation>
    <scope>NUCLEOTIDE SEQUENCE [LARGE SCALE GENOMIC DNA]</scope>
    <source>
        <strain evidence="2 3">JCM 12947</strain>
    </source>
</reference>
<proteinExistence type="predicted"/>
<keyword evidence="2" id="KW-0378">Hydrolase</keyword>
<dbReference type="SMART" id="SM00464">
    <property type="entry name" value="LON"/>
    <property type="match status" value="1"/>
</dbReference>
<keyword evidence="3" id="KW-1185">Reference proteome</keyword>
<dbReference type="GO" id="GO:0008233">
    <property type="term" value="F:peptidase activity"/>
    <property type="evidence" value="ECO:0007669"/>
    <property type="project" value="UniProtKB-KW"/>
</dbReference>
<dbReference type="InterPro" id="IPR046336">
    <property type="entry name" value="Lon_prtase_N_sf"/>
</dbReference>
<dbReference type="Pfam" id="PF02190">
    <property type="entry name" value="LON_substr_bdg"/>
    <property type="match status" value="1"/>
</dbReference>
<keyword evidence="2" id="KW-0645">Protease</keyword>
<gene>
    <name evidence="2" type="ORF">C9J12_00705</name>
</gene>
<dbReference type="SUPFAM" id="SSF88697">
    <property type="entry name" value="PUA domain-like"/>
    <property type="match status" value="1"/>
</dbReference>
<evidence type="ECO:0000259" key="1">
    <source>
        <dbReference type="SMART" id="SM00464"/>
    </source>
</evidence>
<dbReference type="GO" id="GO:0006508">
    <property type="term" value="P:proteolysis"/>
    <property type="evidence" value="ECO:0007669"/>
    <property type="project" value="UniProtKB-KW"/>
</dbReference>
<feature type="domain" description="Lon N-terminal" evidence="1">
    <location>
        <begin position="4"/>
        <end position="189"/>
    </location>
</feature>
<dbReference type="AlphaFoldDB" id="A0A2T3JQY6"/>
<evidence type="ECO:0000313" key="2">
    <source>
        <dbReference type="EMBL" id="PSU51501.1"/>
    </source>
</evidence>
<accession>A0A2T3JQY6</accession>
<dbReference type="RefSeq" id="WP_107240958.1">
    <property type="nucleotide sequence ID" value="NZ_PYMJ01000001.1"/>
</dbReference>
<organism evidence="2 3">
    <name type="scientific">Photobacterium frigidiphilum</name>
    <dbReference type="NCBI Taxonomy" id="264736"/>
    <lineage>
        <taxon>Bacteria</taxon>
        <taxon>Pseudomonadati</taxon>
        <taxon>Pseudomonadota</taxon>
        <taxon>Gammaproteobacteria</taxon>
        <taxon>Vibrionales</taxon>
        <taxon>Vibrionaceae</taxon>
        <taxon>Photobacterium</taxon>
    </lineage>
</organism>
<dbReference type="InterPro" id="IPR015947">
    <property type="entry name" value="PUA-like_sf"/>
</dbReference>
<dbReference type="InterPro" id="IPR003111">
    <property type="entry name" value="Lon_prtase_N"/>
</dbReference>
<dbReference type="EMBL" id="PYMJ01000001">
    <property type="protein sequence ID" value="PSU51501.1"/>
    <property type="molecule type" value="Genomic_DNA"/>
</dbReference>
<dbReference type="Gene3D" id="2.30.130.40">
    <property type="entry name" value="LON domain-like"/>
    <property type="match status" value="1"/>
</dbReference>
<dbReference type="Proteomes" id="UP000240987">
    <property type="component" value="Unassembled WGS sequence"/>
</dbReference>
<name>A0A2T3JQY6_9GAMM</name>